<protein>
    <recommendedName>
        <fullName evidence="13">tRNA (guanine(10)-N(2))-dimethyltransferase</fullName>
        <ecNumber evidence="13">2.1.1.213</ecNumber>
    </recommendedName>
    <alternativeName>
        <fullName evidence="14">tRNA:G10 dimethyltransferase</fullName>
    </alternativeName>
</protein>
<evidence type="ECO:0000256" key="2">
    <source>
        <dbReference type="ARBA" id="ARBA00011245"/>
    </source>
</evidence>
<evidence type="ECO:0000256" key="4">
    <source>
        <dbReference type="ARBA" id="ARBA00022555"/>
    </source>
</evidence>
<comment type="subcellular location">
    <subcellularLocation>
        <location evidence="1">Cytoplasm</location>
    </subcellularLocation>
</comment>
<reference evidence="17" key="1">
    <citation type="journal article" date="2020" name="mSystems">
        <title>Genome- and Community-Level Interaction Insights into Carbon Utilization and Element Cycling Functions of Hydrothermarchaeota in Hydrothermal Sediment.</title>
        <authorList>
            <person name="Zhou Z."/>
            <person name="Liu Y."/>
            <person name="Xu W."/>
            <person name="Pan J."/>
            <person name="Luo Z.H."/>
            <person name="Li M."/>
        </authorList>
    </citation>
    <scope>NUCLEOTIDE SEQUENCE [LARGE SCALE GENOMIC DNA]</scope>
    <source>
        <strain evidence="17">HyVt-185</strain>
    </source>
</reference>
<dbReference type="PANTHER" id="PTHR14911">
    <property type="entry name" value="THUMP DOMAIN-CONTAINING"/>
    <property type="match status" value="1"/>
</dbReference>
<evidence type="ECO:0000256" key="8">
    <source>
        <dbReference type="ARBA" id="ARBA00022694"/>
    </source>
</evidence>
<comment type="function">
    <text evidence="11">Catalyzes the adenosylmethionine-dependent methylation of the exocyclic amino group (N(2)) of guanosine at position 10 of various tRNAs. Acts via a two-step process that leads to the formation of either N(2)-monomethyl (m(2)G) or N(2)-dimethylguanosine (m(2)(2)G).</text>
</comment>
<evidence type="ECO:0000256" key="9">
    <source>
        <dbReference type="ARBA" id="ARBA00022884"/>
    </source>
</evidence>
<keyword evidence="6" id="KW-0808">Transferase</keyword>
<dbReference type="SUPFAM" id="SSF53335">
    <property type="entry name" value="S-adenosyl-L-methionine-dependent methyltransferases"/>
    <property type="match status" value="1"/>
</dbReference>
<evidence type="ECO:0000313" key="17">
    <source>
        <dbReference type="EMBL" id="HDM36383.1"/>
    </source>
</evidence>
<evidence type="ECO:0000256" key="14">
    <source>
        <dbReference type="ARBA" id="ARBA00082665"/>
    </source>
</evidence>
<dbReference type="CDD" id="cd02440">
    <property type="entry name" value="AdoMet_MTases"/>
    <property type="match status" value="1"/>
</dbReference>
<dbReference type="SUPFAM" id="SSF143437">
    <property type="entry name" value="THUMP domain-like"/>
    <property type="match status" value="1"/>
</dbReference>
<dbReference type="GO" id="GO:0005737">
    <property type="term" value="C:cytoplasm"/>
    <property type="evidence" value="ECO:0007669"/>
    <property type="project" value="UniProtKB-SubCell"/>
</dbReference>
<comment type="caution">
    <text evidence="17">The sequence shown here is derived from an EMBL/GenBank/DDBJ whole genome shotgun (WGS) entry which is preliminary data.</text>
</comment>
<dbReference type="GO" id="GO:0000049">
    <property type="term" value="F:tRNA binding"/>
    <property type="evidence" value="ECO:0007669"/>
    <property type="project" value="UniProtKB-KW"/>
</dbReference>
<evidence type="ECO:0000256" key="1">
    <source>
        <dbReference type="ARBA" id="ARBA00004496"/>
    </source>
</evidence>
<evidence type="ECO:0000259" key="16">
    <source>
        <dbReference type="PROSITE" id="PS51165"/>
    </source>
</evidence>
<keyword evidence="4" id="KW-0820">tRNA-binding</keyword>
<evidence type="ECO:0000256" key="13">
    <source>
        <dbReference type="ARBA" id="ARBA00066936"/>
    </source>
</evidence>
<dbReference type="InterPro" id="IPR004114">
    <property type="entry name" value="THUMP_dom"/>
</dbReference>
<dbReference type="InterPro" id="IPR000241">
    <property type="entry name" value="RlmKL-like_Mtase"/>
</dbReference>
<evidence type="ECO:0000256" key="6">
    <source>
        <dbReference type="ARBA" id="ARBA00022679"/>
    </source>
</evidence>
<evidence type="ECO:0000256" key="15">
    <source>
        <dbReference type="PROSITE-ProRule" id="PRU00529"/>
    </source>
</evidence>
<evidence type="ECO:0000256" key="10">
    <source>
        <dbReference type="ARBA" id="ARBA00051883"/>
    </source>
</evidence>
<comment type="similarity">
    <text evidence="12">Belongs to the methyltransferase superfamily. Trm-G10 family.</text>
</comment>
<dbReference type="FunFam" id="3.40.50.150:FF:000251">
    <property type="entry name" value="Putative RNA methylase"/>
    <property type="match status" value="1"/>
</dbReference>
<gene>
    <name evidence="17" type="ORF">ENG09_03905</name>
</gene>
<keyword evidence="8" id="KW-0819">tRNA processing</keyword>
<dbReference type="GO" id="GO:0030488">
    <property type="term" value="P:tRNA methylation"/>
    <property type="evidence" value="ECO:0007669"/>
    <property type="project" value="TreeGrafter"/>
</dbReference>
<dbReference type="InterPro" id="IPR029063">
    <property type="entry name" value="SAM-dependent_MTases_sf"/>
</dbReference>
<dbReference type="Pfam" id="PF01170">
    <property type="entry name" value="UPF0020"/>
    <property type="match status" value="1"/>
</dbReference>
<dbReference type="AlphaFoldDB" id="A0A7C1B6L2"/>
<comment type="catalytic activity">
    <reaction evidence="10">
        <text>guanosine(10) in tRNA + 2 S-adenosyl-L-methionine = N(2)-dimethylguanosine(10) in tRNA + 2 S-adenosyl-L-homocysteine + 2 H(+)</text>
        <dbReference type="Rhea" id="RHEA:43124"/>
        <dbReference type="Rhea" id="RHEA-COMP:10355"/>
        <dbReference type="Rhea" id="RHEA-COMP:10358"/>
        <dbReference type="ChEBI" id="CHEBI:15378"/>
        <dbReference type="ChEBI" id="CHEBI:57856"/>
        <dbReference type="ChEBI" id="CHEBI:59789"/>
        <dbReference type="ChEBI" id="CHEBI:74269"/>
        <dbReference type="ChEBI" id="CHEBI:74513"/>
        <dbReference type="EC" id="2.1.1.213"/>
    </reaction>
</comment>
<proteinExistence type="inferred from homology"/>
<name>A0A7C1B6L2_9EURY</name>
<evidence type="ECO:0000256" key="11">
    <source>
        <dbReference type="ARBA" id="ARBA00054380"/>
    </source>
</evidence>
<keyword evidence="5 17" id="KW-0489">Methyltransferase</keyword>
<dbReference type="SMART" id="SM00981">
    <property type="entry name" value="THUMP"/>
    <property type="match status" value="1"/>
</dbReference>
<dbReference type="EMBL" id="DQZR01000168">
    <property type="protein sequence ID" value="HDM36383.1"/>
    <property type="molecule type" value="Genomic_DNA"/>
</dbReference>
<dbReference type="PANTHER" id="PTHR14911:SF21">
    <property type="entry name" value="N2-METHYLGUANOSINE TRNA METHYLTRANSFERASE"/>
    <property type="match status" value="1"/>
</dbReference>
<dbReference type="InterPro" id="IPR002052">
    <property type="entry name" value="DNA_methylase_N6_adenine_CS"/>
</dbReference>
<dbReference type="Gene3D" id="3.40.50.150">
    <property type="entry name" value="Vaccinia Virus protein VP39"/>
    <property type="match status" value="1"/>
</dbReference>
<dbReference type="Pfam" id="PF02926">
    <property type="entry name" value="THUMP"/>
    <property type="match status" value="1"/>
</dbReference>
<keyword evidence="7" id="KW-0949">S-adenosyl-L-methionine</keyword>
<dbReference type="GO" id="GO:0160101">
    <property type="term" value="F:tRNA (guanine(10)-N2)-dimethyltransferase activity"/>
    <property type="evidence" value="ECO:0007669"/>
    <property type="project" value="UniProtKB-EC"/>
</dbReference>
<dbReference type="PROSITE" id="PS51165">
    <property type="entry name" value="THUMP"/>
    <property type="match status" value="1"/>
</dbReference>
<dbReference type="CDD" id="cd11715">
    <property type="entry name" value="THUMP_AdoMetMT"/>
    <property type="match status" value="1"/>
</dbReference>
<sequence>MIKEEKAGRPCVIYGFELSGEDERLPEAEIIALFETYGIEIERISRLNRLLLLEVRGEGGSPEFHELISRIALSHLVLEVFALTDAILEEIESAALKMRERIRGSYAVDVKIWNNRNFSTLELERLVGSWLYHEGVWVDLKEPGTLVKLYIIEDKAVMGKVIHTRDRRGFRDRLPHHRPFFAPGVLKPKLARALVNLSRLKPSERLLDPFAGTGGILLEAGLMGMVVMGLDIQEKMVRGASENLRELEHASLILGDARTLPFKDASVDGVVTDPPYGRSSKIKGGSIEMLYRSALCEINRILKYGRFAVILADRPVEEVITEAGLLLIDRYSLRIHRSMIRWIYLLRKDPGDVHEKVYIAKMRG</sequence>
<comment type="subunit">
    <text evidence="2">Monomer.</text>
</comment>
<keyword evidence="3" id="KW-0963">Cytoplasm</keyword>
<dbReference type="PROSITE" id="PS00092">
    <property type="entry name" value="N6_MTASE"/>
    <property type="match status" value="1"/>
</dbReference>
<dbReference type="EC" id="2.1.1.213" evidence="13"/>
<accession>A0A7C1B6L2</accession>
<evidence type="ECO:0000256" key="12">
    <source>
        <dbReference type="ARBA" id="ARBA00061338"/>
    </source>
</evidence>
<evidence type="ECO:0000256" key="7">
    <source>
        <dbReference type="ARBA" id="ARBA00022691"/>
    </source>
</evidence>
<evidence type="ECO:0000256" key="3">
    <source>
        <dbReference type="ARBA" id="ARBA00022490"/>
    </source>
</evidence>
<dbReference type="Proteomes" id="UP000885863">
    <property type="component" value="Unassembled WGS sequence"/>
</dbReference>
<feature type="domain" description="THUMP" evidence="16">
    <location>
        <begin position="62"/>
        <end position="162"/>
    </location>
</feature>
<evidence type="ECO:0000256" key="5">
    <source>
        <dbReference type="ARBA" id="ARBA00022603"/>
    </source>
</evidence>
<keyword evidence="9 15" id="KW-0694">RNA-binding</keyword>
<organism evidence="17">
    <name type="scientific">Candidatus Syntropharchaeum butanivorans</name>
    <dbReference type="NCBI Taxonomy" id="1839936"/>
    <lineage>
        <taxon>Archaea</taxon>
        <taxon>Methanobacteriati</taxon>
        <taxon>Methanobacteriota</taxon>
        <taxon>Stenosarchaea group</taxon>
        <taxon>Methanomicrobia</taxon>
        <taxon>Methanosarcinales</taxon>
        <taxon>ANME-2 cluster</taxon>
        <taxon>Candidatus Syntropharchaeum</taxon>
    </lineage>
</organism>